<accession>A0A7W4TK46</accession>
<feature type="transmembrane region" description="Helical" evidence="1">
    <location>
        <begin position="23"/>
        <end position="42"/>
    </location>
</feature>
<protein>
    <submittedName>
        <fullName evidence="2">Putative membrane protein</fullName>
    </submittedName>
</protein>
<evidence type="ECO:0000313" key="2">
    <source>
        <dbReference type="EMBL" id="MBB2900073.1"/>
    </source>
</evidence>
<reference evidence="2 3" key="1">
    <citation type="submission" date="2020-08" db="EMBL/GenBank/DDBJ databases">
        <title>The Agave Microbiome: Exploring the role of microbial communities in plant adaptations to desert environments.</title>
        <authorList>
            <person name="Partida-Martinez L.P."/>
        </authorList>
    </citation>
    <scope>NUCLEOTIDE SEQUENCE [LARGE SCALE GENOMIC DNA]</scope>
    <source>
        <strain evidence="2 3">AS2.23</strain>
    </source>
</reference>
<evidence type="ECO:0000256" key="1">
    <source>
        <dbReference type="SAM" id="Phobius"/>
    </source>
</evidence>
<organism evidence="2 3">
    <name type="scientific">Kineococcus radiotolerans</name>
    <dbReference type="NCBI Taxonomy" id="131568"/>
    <lineage>
        <taxon>Bacteria</taxon>
        <taxon>Bacillati</taxon>
        <taxon>Actinomycetota</taxon>
        <taxon>Actinomycetes</taxon>
        <taxon>Kineosporiales</taxon>
        <taxon>Kineosporiaceae</taxon>
        <taxon>Kineococcus</taxon>
    </lineage>
</organism>
<keyword evidence="1" id="KW-1133">Transmembrane helix</keyword>
<gene>
    <name evidence="2" type="ORF">FHR75_000861</name>
</gene>
<sequence>MATVPPPTRRPLPRALSTEANRFWLAFGAATVPALLCQLLLLDLGPAWSNFTVLVVWYGAHLVLHSLAVAVAFHLDFATARREPPSADRSWRRRLLHVDPNVDLAVWFSAFALAAAVALAATGVSARSAVLAAGTVVLVVGAWVDVLVSFAADYARRDHRAGGLDFPGERPGAFADYVYFSAAVTTTFGPTDVTVTTRELRRLVLLHGLVAFVFNTVVLALLISTLLG</sequence>
<proteinExistence type="predicted"/>
<dbReference type="RefSeq" id="WP_183390479.1">
    <property type="nucleotide sequence ID" value="NZ_JACHVY010000001.1"/>
</dbReference>
<dbReference type="Pfam" id="PF07077">
    <property type="entry name" value="DUF1345"/>
    <property type="match status" value="1"/>
</dbReference>
<dbReference type="AlphaFoldDB" id="A0A7W4TK46"/>
<comment type="caution">
    <text evidence="2">The sequence shown here is derived from an EMBL/GenBank/DDBJ whole genome shotgun (WGS) entry which is preliminary data.</text>
</comment>
<keyword evidence="1" id="KW-0812">Transmembrane</keyword>
<dbReference type="InterPro" id="IPR009781">
    <property type="entry name" value="DUF1345"/>
</dbReference>
<feature type="transmembrane region" description="Helical" evidence="1">
    <location>
        <begin position="101"/>
        <end position="124"/>
    </location>
</feature>
<reference evidence="2 3" key="2">
    <citation type="submission" date="2020-08" db="EMBL/GenBank/DDBJ databases">
        <authorList>
            <person name="Partida-Martinez L."/>
            <person name="Huntemann M."/>
            <person name="Clum A."/>
            <person name="Wang J."/>
            <person name="Palaniappan K."/>
            <person name="Ritter S."/>
            <person name="Chen I.-M."/>
            <person name="Stamatis D."/>
            <person name="Reddy T."/>
            <person name="O'Malley R."/>
            <person name="Daum C."/>
            <person name="Shapiro N."/>
            <person name="Ivanova N."/>
            <person name="Kyrpides N."/>
            <person name="Woyke T."/>
        </authorList>
    </citation>
    <scope>NUCLEOTIDE SEQUENCE [LARGE SCALE GENOMIC DNA]</scope>
    <source>
        <strain evidence="2 3">AS2.23</strain>
    </source>
</reference>
<keyword evidence="1" id="KW-0472">Membrane</keyword>
<dbReference type="Proteomes" id="UP000533269">
    <property type="component" value="Unassembled WGS sequence"/>
</dbReference>
<dbReference type="EMBL" id="JACHVY010000001">
    <property type="protein sequence ID" value="MBB2900073.1"/>
    <property type="molecule type" value="Genomic_DNA"/>
</dbReference>
<feature type="transmembrane region" description="Helical" evidence="1">
    <location>
        <begin position="130"/>
        <end position="152"/>
    </location>
</feature>
<name>A0A7W4TK46_KINRA</name>
<feature type="transmembrane region" description="Helical" evidence="1">
    <location>
        <begin position="204"/>
        <end position="227"/>
    </location>
</feature>
<feature type="transmembrane region" description="Helical" evidence="1">
    <location>
        <begin position="54"/>
        <end position="80"/>
    </location>
</feature>
<evidence type="ECO:0000313" key="3">
    <source>
        <dbReference type="Proteomes" id="UP000533269"/>
    </source>
</evidence>